<dbReference type="GO" id="GO:0016125">
    <property type="term" value="P:sterol metabolic process"/>
    <property type="evidence" value="ECO:0007669"/>
    <property type="project" value="TreeGrafter"/>
</dbReference>
<dbReference type="PANTHER" id="PTHR24286:SF256">
    <property type="entry name" value="CYTOCHROME P450 FAMILY PROTEIN"/>
    <property type="match status" value="1"/>
</dbReference>
<sequence length="132" mass="14309">MGSPTVIVIGQEGNKFILGAEDDVLAAKQPPTLLAIGGKQSIFELTGSWYRLVKGAMVSFLKPESLQNYINQMDKLIKTMLLKETENKDTIKAVVTMKKLTFNIASSILFGIKDENTGGGGGGGWSCLRTFH</sequence>
<dbReference type="GO" id="GO:0005506">
    <property type="term" value="F:iron ion binding"/>
    <property type="evidence" value="ECO:0007669"/>
    <property type="project" value="InterPro"/>
</dbReference>
<reference evidence="4 5" key="1">
    <citation type="journal article" date="2018" name="Nat. Genet.">
        <title>The Rosa genome provides new insights in the design of modern roses.</title>
        <authorList>
            <person name="Bendahmane M."/>
        </authorList>
    </citation>
    <scope>NUCLEOTIDE SEQUENCE [LARGE SCALE GENOMIC DNA]</scope>
    <source>
        <strain evidence="5">cv. Old Blush</strain>
    </source>
</reference>
<keyword evidence="4" id="KW-0560">Oxidoreductase</keyword>
<dbReference type="EC" id="1.14.14.105" evidence="4"/>
<dbReference type="Proteomes" id="UP000238479">
    <property type="component" value="Chromosome 5"/>
</dbReference>
<evidence type="ECO:0000256" key="1">
    <source>
        <dbReference type="ARBA" id="ARBA00010617"/>
    </source>
</evidence>
<protein>
    <submittedName>
        <fullName evidence="4">Putative taxane 10-beta-hydroxylase</fullName>
        <ecNumber evidence="4">1.14.14.105</ecNumber>
    </submittedName>
</protein>
<evidence type="ECO:0000256" key="2">
    <source>
        <dbReference type="ARBA" id="ARBA00022723"/>
    </source>
</evidence>
<keyword evidence="2" id="KW-0479">Metal-binding</keyword>
<dbReference type="OMA" id="RACIEDM"/>
<evidence type="ECO:0000313" key="4">
    <source>
        <dbReference type="EMBL" id="PRQ34807.1"/>
    </source>
</evidence>
<comment type="similarity">
    <text evidence="1">Belongs to the cytochrome P450 family.</text>
</comment>
<proteinExistence type="inferred from homology"/>
<evidence type="ECO:0000313" key="5">
    <source>
        <dbReference type="Proteomes" id="UP000238479"/>
    </source>
</evidence>
<comment type="caution">
    <text evidence="4">The sequence shown here is derived from an EMBL/GenBank/DDBJ whole genome shotgun (WGS) entry which is preliminary data.</text>
</comment>
<dbReference type="EMBL" id="PDCK01000043">
    <property type="protein sequence ID" value="PRQ34807.1"/>
    <property type="molecule type" value="Genomic_DNA"/>
</dbReference>
<keyword evidence="5" id="KW-1185">Reference proteome</keyword>
<dbReference type="InterPro" id="IPR036396">
    <property type="entry name" value="Cyt_P450_sf"/>
</dbReference>
<dbReference type="GO" id="GO:0020037">
    <property type="term" value="F:heme binding"/>
    <property type="evidence" value="ECO:0007669"/>
    <property type="project" value="InterPro"/>
</dbReference>
<dbReference type="GO" id="GO:0050597">
    <property type="term" value="F:taxane 10-beta-hydroxylase activity"/>
    <property type="evidence" value="ECO:0007669"/>
    <property type="project" value="UniProtKB-EC"/>
</dbReference>
<name>A0A2P6QKV9_ROSCH</name>
<dbReference type="PANTHER" id="PTHR24286">
    <property type="entry name" value="CYTOCHROME P450 26"/>
    <property type="match status" value="1"/>
</dbReference>
<accession>A0A2P6QKV9</accession>
<keyword evidence="3" id="KW-0408">Iron</keyword>
<organism evidence="4 5">
    <name type="scientific">Rosa chinensis</name>
    <name type="common">China rose</name>
    <dbReference type="NCBI Taxonomy" id="74649"/>
    <lineage>
        <taxon>Eukaryota</taxon>
        <taxon>Viridiplantae</taxon>
        <taxon>Streptophyta</taxon>
        <taxon>Embryophyta</taxon>
        <taxon>Tracheophyta</taxon>
        <taxon>Spermatophyta</taxon>
        <taxon>Magnoliopsida</taxon>
        <taxon>eudicotyledons</taxon>
        <taxon>Gunneridae</taxon>
        <taxon>Pentapetalae</taxon>
        <taxon>rosids</taxon>
        <taxon>fabids</taxon>
        <taxon>Rosales</taxon>
        <taxon>Rosaceae</taxon>
        <taxon>Rosoideae</taxon>
        <taxon>Rosoideae incertae sedis</taxon>
        <taxon>Rosa</taxon>
    </lineage>
</organism>
<dbReference type="SUPFAM" id="SSF48264">
    <property type="entry name" value="Cytochrome P450"/>
    <property type="match status" value="1"/>
</dbReference>
<dbReference type="AlphaFoldDB" id="A0A2P6QKV9"/>
<dbReference type="Gene3D" id="1.10.630.10">
    <property type="entry name" value="Cytochrome P450"/>
    <property type="match status" value="1"/>
</dbReference>
<evidence type="ECO:0000256" key="3">
    <source>
        <dbReference type="ARBA" id="ARBA00023004"/>
    </source>
</evidence>
<dbReference type="Gramene" id="PRQ34807">
    <property type="protein sequence ID" value="PRQ34807"/>
    <property type="gene ID" value="RchiOBHm_Chr5g0073161"/>
</dbReference>
<gene>
    <name evidence="4" type="ORF">RchiOBHm_Chr5g0073161</name>
</gene>